<sequence>MRIGLGCELTNRLPAPTPMIVMLNVHPSRRPDLEAPDTVVTDPIVPVEEYADGFGNRCCRLLAPAGAFTLRTDGVLRDNGALDPLEPESSQRDVAELPPDSLVYLLGGRYCETDQLSDDAWRLFGGAPEGWARVQAICDFVHEHIEFGYEHSRPTRTAAEACQEARGVCRDFAHLAIAFCRCMNIPARYCTGYISDIGLGETDESVDFAAWMEVYLGGRWHVFDPRNNSRRVGRVLIAQGRDAADAPLTHTFGPNELTAFLVWIDEIAIRSAAPAATLVMAAAAR</sequence>
<dbReference type="RefSeq" id="WP_165097296.1">
    <property type="nucleotide sequence ID" value="NZ_CP049056.1"/>
</dbReference>
<organism evidence="2 3">
    <name type="scientific">Pikeienuella piscinae</name>
    <dbReference type="NCBI Taxonomy" id="2748098"/>
    <lineage>
        <taxon>Bacteria</taxon>
        <taxon>Pseudomonadati</taxon>
        <taxon>Pseudomonadota</taxon>
        <taxon>Alphaproteobacteria</taxon>
        <taxon>Rhodobacterales</taxon>
        <taxon>Paracoccaceae</taxon>
        <taxon>Pikeienuella</taxon>
    </lineage>
</organism>
<keyword evidence="3" id="KW-1185">Reference proteome</keyword>
<evidence type="ECO:0000313" key="2">
    <source>
        <dbReference type="EMBL" id="QIE55413.1"/>
    </source>
</evidence>
<dbReference type="SMART" id="SM00460">
    <property type="entry name" value="TGc"/>
    <property type="match status" value="1"/>
</dbReference>
<dbReference type="Gene3D" id="2.60.40.2250">
    <property type="match status" value="1"/>
</dbReference>
<dbReference type="PANTHER" id="PTHR33490">
    <property type="entry name" value="BLR5614 PROTEIN-RELATED"/>
    <property type="match status" value="1"/>
</dbReference>
<name>A0A7L5BW94_9RHOB</name>
<evidence type="ECO:0000313" key="3">
    <source>
        <dbReference type="Proteomes" id="UP000503336"/>
    </source>
</evidence>
<dbReference type="EMBL" id="CP049056">
    <property type="protein sequence ID" value="QIE55413.1"/>
    <property type="molecule type" value="Genomic_DNA"/>
</dbReference>
<dbReference type="Pfam" id="PF01841">
    <property type="entry name" value="Transglut_core"/>
    <property type="match status" value="1"/>
</dbReference>
<dbReference type="AlphaFoldDB" id="A0A7L5BW94"/>
<dbReference type="InterPro" id="IPR002931">
    <property type="entry name" value="Transglutaminase-like"/>
</dbReference>
<dbReference type="PANTHER" id="PTHR33490:SF12">
    <property type="entry name" value="BLL5557 PROTEIN"/>
    <property type="match status" value="1"/>
</dbReference>
<dbReference type="SUPFAM" id="SSF54001">
    <property type="entry name" value="Cysteine proteinases"/>
    <property type="match status" value="1"/>
</dbReference>
<gene>
    <name evidence="2" type="ORF">G5B40_08055</name>
</gene>
<reference evidence="2 3" key="1">
    <citation type="submission" date="2020-02" db="EMBL/GenBank/DDBJ databases">
        <title>complete genome sequence of Rhodobacteraceae bacterium.</title>
        <authorList>
            <person name="Park J."/>
            <person name="Kim Y.-S."/>
            <person name="Kim K.-H."/>
        </authorList>
    </citation>
    <scope>NUCLEOTIDE SEQUENCE [LARGE SCALE GENOMIC DNA]</scope>
    <source>
        <strain evidence="2 3">RR4-56</strain>
    </source>
</reference>
<protein>
    <submittedName>
        <fullName evidence="2">Transglutaminase family protein</fullName>
    </submittedName>
</protein>
<dbReference type="Proteomes" id="UP000503336">
    <property type="component" value="Chromosome"/>
</dbReference>
<evidence type="ECO:0000259" key="1">
    <source>
        <dbReference type="SMART" id="SM00460"/>
    </source>
</evidence>
<dbReference type="InterPro" id="IPR038765">
    <property type="entry name" value="Papain-like_cys_pep_sf"/>
</dbReference>
<accession>A0A7L5BW94</accession>
<dbReference type="Gene3D" id="3.10.620.30">
    <property type="match status" value="1"/>
</dbReference>
<dbReference type="KEGG" id="hdh:G5B40_08055"/>
<proteinExistence type="predicted"/>
<feature type="domain" description="Transglutaminase-like" evidence="1">
    <location>
        <begin position="161"/>
        <end position="227"/>
    </location>
</feature>